<name>A0A2H1V8W0_SPOFR</name>
<feature type="region of interest" description="Disordered" evidence="1">
    <location>
        <begin position="414"/>
        <end position="439"/>
    </location>
</feature>
<evidence type="ECO:0000256" key="1">
    <source>
        <dbReference type="SAM" id="MobiDB-lite"/>
    </source>
</evidence>
<feature type="region of interest" description="Disordered" evidence="1">
    <location>
        <begin position="204"/>
        <end position="245"/>
    </location>
</feature>
<dbReference type="EMBL" id="ODYU01001263">
    <property type="protein sequence ID" value="SOQ37236.1"/>
    <property type="molecule type" value="Genomic_DNA"/>
</dbReference>
<evidence type="ECO:0000313" key="2">
    <source>
        <dbReference type="EMBL" id="SOQ37236.1"/>
    </source>
</evidence>
<gene>
    <name evidence="2" type="ORF">SFRICE_006216</name>
</gene>
<protein>
    <submittedName>
        <fullName evidence="2">SFRICE_006216</fullName>
    </submittedName>
</protein>
<dbReference type="AlphaFoldDB" id="A0A2H1V8W0"/>
<feature type="compositionally biased region" description="Polar residues" evidence="1">
    <location>
        <begin position="204"/>
        <end position="228"/>
    </location>
</feature>
<organism evidence="2">
    <name type="scientific">Spodoptera frugiperda</name>
    <name type="common">Fall armyworm</name>
    <dbReference type="NCBI Taxonomy" id="7108"/>
    <lineage>
        <taxon>Eukaryota</taxon>
        <taxon>Metazoa</taxon>
        <taxon>Ecdysozoa</taxon>
        <taxon>Arthropoda</taxon>
        <taxon>Hexapoda</taxon>
        <taxon>Insecta</taxon>
        <taxon>Pterygota</taxon>
        <taxon>Neoptera</taxon>
        <taxon>Endopterygota</taxon>
        <taxon>Lepidoptera</taxon>
        <taxon>Glossata</taxon>
        <taxon>Ditrysia</taxon>
        <taxon>Noctuoidea</taxon>
        <taxon>Noctuidae</taxon>
        <taxon>Amphipyrinae</taxon>
        <taxon>Spodoptera</taxon>
    </lineage>
</organism>
<reference evidence="2" key="1">
    <citation type="submission" date="2016-07" db="EMBL/GenBank/DDBJ databases">
        <authorList>
            <person name="Bretaudeau A."/>
        </authorList>
    </citation>
    <scope>NUCLEOTIDE SEQUENCE</scope>
    <source>
        <strain evidence="2">Rice</strain>
        <tissue evidence="2">Whole body</tissue>
    </source>
</reference>
<feature type="compositionally biased region" description="Basic and acidic residues" evidence="1">
    <location>
        <begin position="430"/>
        <end position="439"/>
    </location>
</feature>
<sequence>MESVSVTERLNKLREERIAREKERIAKLRELNLKKYNKNDELKNSTSNLSVVNKSIKSEVNMKNNGAGPVKNHLYVNGAAKRPITVPMKSKNEEAKPKSEIQKPQSKLTSNIPKIMNKIEKPNIANGNKKIVNNITNNKKPINNIERKLPTVDKKPILDKPQVPRVSQLQKPKFNTNFADKKQNFPIRKAASLTTNVKIRQSLAVANNKPSSNVPRKSMIPQSASKSESVFDRLYKPKPVQNTTKNEIEKLQTDPNYLKKVIRTSGLILNKRHTVFEPSKAKIAVPVRRSISAVHFKRIGKQELGNCIHKWASIGDKLNNLHLKHVNEDENIQEEKVVSAVKSERKKVTFMTPMGNFNTPRPEELQARLKSWLQKRGKSLDSYHHLQCFGIHHLPQTIKFDPKAFDEENKENIAVDSDSDDDSYTENMNEEPKANTEKWRNASCVTDSEDFNDSHNTTATCSDIINLDEVVIGALNDLTELLKEGFDWEQCARWLRAIRERFPSAPHSAAYWECRAALEETRGDLPASVQCWEEAIAKGTERSVVEANLDQLLDKFMQLKISPNSHGKRRQVDPKLVDVKNVFKSTIIRFAVQQAKLRQSNQFDAPKYTVTPVRRSARLSSHCSAKRTPLQVCTSVRQADEVLGEKPVFVPNGSLNSISKSIKPTAED</sequence>
<proteinExistence type="predicted"/>
<accession>A0A2H1V8W0</accession>